<dbReference type="EMBL" id="PVTE01000041">
    <property type="protein sequence ID" value="PRY23503.1"/>
    <property type="molecule type" value="Genomic_DNA"/>
</dbReference>
<reference evidence="1 2" key="1">
    <citation type="submission" date="2018-03" db="EMBL/GenBank/DDBJ databases">
        <title>Genomic Encyclopedia of Archaeal and Bacterial Type Strains, Phase II (KMG-II): from individual species to whole genera.</title>
        <authorList>
            <person name="Goeker M."/>
        </authorList>
    </citation>
    <scope>NUCLEOTIDE SEQUENCE [LARGE SCALE GENOMIC DNA]</scope>
    <source>
        <strain evidence="1 2">DSM 28354</strain>
    </source>
</reference>
<dbReference type="RefSeq" id="WP_106140821.1">
    <property type="nucleotide sequence ID" value="NZ_PVTE01000041.1"/>
</dbReference>
<proteinExistence type="predicted"/>
<protein>
    <submittedName>
        <fullName evidence="1">Uncharacterized protein</fullName>
    </submittedName>
</protein>
<name>A0A2T0RQY4_9BACT</name>
<comment type="caution">
    <text evidence="1">The sequence shown here is derived from an EMBL/GenBank/DDBJ whole genome shotgun (WGS) entry which is preliminary data.</text>
</comment>
<gene>
    <name evidence="1" type="ORF">CLV58_14124</name>
</gene>
<evidence type="ECO:0000313" key="2">
    <source>
        <dbReference type="Proteomes" id="UP000238375"/>
    </source>
</evidence>
<evidence type="ECO:0000313" key="1">
    <source>
        <dbReference type="EMBL" id="PRY23503.1"/>
    </source>
</evidence>
<accession>A0A2T0RQY4</accession>
<sequence>MNPPQLGSIAELHWQDIIETCANVMARTPSEDIFKIEVALSEAKRPLLADQILTDFFGQHKSVRITFFHKTDKWGFEVCDKWGRSYQPATATFTTKYAAFHNAFRRLNYFLPIFR</sequence>
<dbReference type="AlphaFoldDB" id="A0A2T0RQY4"/>
<keyword evidence="2" id="KW-1185">Reference proteome</keyword>
<dbReference type="Proteomes" id="UP000238375">
    <property type="component" value="Unassembled WGS sequence"/>
</dbReference>
<organism evidence="1 2">
    <name type="scientific">Spirosoma oryzae</name>
    <dbReference type="NCBI Taxonomy" id="1469603"/>
    <lineage>
        <taxon>Bacteria</taxon>
        <taxon>Pseudomonadati</taxon>
        <taxon>Bacteroidota</taxon>
        <taxon>Cytophagia</taxon>
        <taxon>Cytophagales</taxon>
        <taxon>Cytophagaceae</taxon>
        <taxon>Spirosoma</taxon>
    </lineage>
</organism>